<reference evidence="2" key="1">
    <citation type="journal article" date="2015" name="PLoS ONE">
        <title>An Insight into the Sialome of the Lone Star Tick, Amblyomma americanum, with a Glimpse on Its Time Dependent Gene Expression.</title>
        <authorList>
            <person name="Karim S."/>
            <person name="Ribeiro J.M."/>
        </authorList>
    </citation>
    <scope>NUCLEOTIDE SEQUENCE</scope>
    <source>
        <tissue evidence="2">Salivary gland</tissue>
    </source>
</reference>
<dbReference type="EMBL" id="GBZX01000103">
    <property type="protein sequence ID" value="JAG92637.1"/>
    <property type="molecule type" value="mRNA"/>
</dbReference>
<proteinExistence type="evidence at transcript level"/>
<feature type="chain" id="PRO_5002213020" description="Secreted protein" evidence="1">
    <location>
        <begin position="25"/>
        <end position="262"/>
    </location>
</feature>
<dbReference type="AlphaFoldDB" id="A0A0C9SEG0"/>
<accession>A0A0C9SEG0</accession>
<evidence type="ECO:0000256" key="1">
    <source>
        <dbReference type="SAM" id="SignalP"/>
    </source>
</evidence>
<evidence type="ECO:0008006" key="3">
    <source>
        <dbReference type="Google" id="ProtNLM"/>
    </source>
</evidence>
<organism evidence="2">
    <name type="scientific">Amblyomma americanum</name>
    <name type="common">Lone star tick</name>
    <dbReference type="NCBI Taxonomy" id="6943"/>
    <lineage>
        <taxon>Eukaryota</taxon>
        <taxon>Metazoa</taxon>
        <taxon>Ecdysozoa</taxon>
        <taxon>Arthropoda</taxon>
        <taxon>Chelicerata</taxon>
        <taxon>Arachnida</taxon>
        <taxon>Acari</taxon>
        <taxon>Parasitiformes</taxon>
        <taxon>Ixodida</taxon>
        <taxon>Ixodoidea</taxon>
        <taxon>Ixodidae</taxon>
        <taxon>Amblyomminae</taxon>
        <taxon>Amblyomma</taxon>
    </lineage>
</organism>
<keyword evidence="1" id="KW-0732">Signal</keyword>
<protein>
    <recommendedName>
        <fullName evidence="3">Secreted protein</fullName>
    </recommendedName>
</protein>
<name>A0A0C9SEG0_AMBAM</name>
<evidence type="ECO:0000313" key="2">
    <source>
        <dbReference type="EMBL" id="JAG92637.1"/>
    </source>
</evidence>
<sequence length="262" mass="30514">MLRAAAIGLLWMLVLSIAIEPSRTISPSSPPRQGNRERRFKAVSRSLVTAPSNAANEVDLYKQVEYYLKSNYDEIKSWSLTENYTYWRIEKKRNEHPIRAKLENWKCENGRNFSNGLNPSVCRDQFIWKIDRSMRCPFPLYVDLNMTVIYNNTQAPDLLRLDLTNRTLIVWEPQGNNKTNPRSNLKQLLQESCTFSTTATFQGQFAYQLKRPRGDHHGYYSVGVERLQNESVGLHKNGYRLEYQFTGFYTHSIICEEVNSKA</sequence>
<feature type="signal peptide" evidence="1">
    <location>
        <begin position="1"/>
        <end position="24"/>
    </location>
</feature>